<comment type="caution">
    <text evidence="2">The sequence shown here is derived from an EMBL/GenBank/DDBJ whole genome shotgun (WGS) entry which is preliminary data.</text>
</comment>
<sequence length="175" mass="20236">MKFILASVAICLFAVYAVTGSAQDVKQNAVAKDYRNFLENIKKIVPKLETQKLRKFQSKVNTAIDEAVSEIESMDRKDIVGYVMNFYSDAADKILNETKYEHLNKAFKVNIRESLNETEDRYRSLSDAELMDAIKEEALEMKDLMNSIIDMIVNRPDDFINEIDAEIKYYKLENL</sequence>
<accession>A0AAV3YD12</accession>
<evidence type="ECO:0000256" key="1">
    <source>
        <dbReference type="SAM" id="SignalP"/>
    </source>
</evidence>
<reference evidence="2 3" key="1">
    <citation type="journal article" date="2021" name="Elife">
        <title>Chloroplast acquisition without the gene transfer in kleptoplastic sea slugs, Plakobranchus ocellatus.</title>
        <authorList>
            <person name="Maeda T."/>
            <person name="Takahashi S."/>
            <person name="Yoshida T."/>
            <person name="Shimamura S."/>
            <person name="Takaki Y."/>
            <person name="Nagai Y."/>
            <person name="Toyoda A."/>
            <person name="Suzuki Y."/>
            <person name="Arimoto A."/>
            <person name="Ishii H."/>
            <person name="Satoh N."/>
            <person name="Nishiyama T."/>
            <person name="Hasebe M."/>
            <person name="Maruyama T."/>
            <person name="Minagawa J."/>
            <person name="Obokata J."/>
            <person name="Shigenobu S."/>
        </authorList>
    </citation>
    <scope>NUCLEOTIDE SEQUENCE [LARGE SCALE GENOMIC DNA]</scope>
</reference>
<dbReference type="AlphaFoldDB" id="A0AAV3YD12"/>
<evidence type="ECO:0000313" key="2">
    <source>
        <dbReference type="EMBL" id="GFN79943.1"/>
    </source>
</evidence>
<protein>
    <submittedName>
        <fullName evidence="2">Uncharacterized protein</fullName>
    </submittedName>
</protein>
<keyword evidence="1" id="KW-0732">Signal</keyword>
<name>A0AAV3YD12_9GAST</name>
<gene>
    <name evidence="2" type="ORF">PoB_000644900</name>
</gene>
<keyword evidence="3" id="KW-1185">Reference proteome</keyword>
<feature type="signal peptide" evidence="1">
    <location>
        <begin position="1"/>
        <end position="22"/>
    </location>
</feature>
<dbReference type="EMBL" id="BLXT01000749">
    <property type="protein sequence ID" value="GFN79943.1"/>
    <property type="molecule type" value="Genomic_DNA"/>
</dbReference>
<dbReference type="Proteomes" id="UP000735302">
    <property type="component" value="Unassembled WGS sequence"/>
</dbReference>
<organism evidence="2 3">
    <name type="scientific">Plakobranchus ocellatus</name>
    <dbReference type="NCBI Taxonomy" id="259542"/>
    <lineage>
        <taxon>Eukaryota</taxon>
        <taxon>Metazoa</taxon>
        <taxon>Spiralia</taxon>
        <taxon>Lophotrochozoa</taxon>
        <taxon>Mollusca</taxon>
        <taxon>Gastropoda</taxon>
        <taxon>Heterobranchia</taxon>
        <taxon>Euthyneura</taxon>
        <taxon>Panpulmonata</taxon>
        <taxon>Sacoglossa</taxon>
        <taxon>Placobranchoidea</taxon>
        <taxon>Plakobranchidae</taxon>
        <taxon>Plakobranchus</taxon>
    </lineage>
</organism>
<proteinExistence type="predicted"/>
<evidence type="ECO:0000313" key="3">
    <source>
        <dbReference type="Proteomes" id="UP000735302"/>
    </source>
</evidence>
<feature type="chain" id="PRO_5043696882" evidence="1">
    <location>
        <begin position="23"/>
        <end position="175"/>
    </location>
</feature>